<evidence type="ECO:0000313" key="5">
    <source>
        <dbReference type="EMBL" id="TRX03046.1"/>
    </source>
</evidence>
<dbReference type="SUPFAM" id="SSF53448">
    <property type="entry name" value="Nucleotide-diphospho-sugar transferases"/>
    <property type="match status" value="2"/>
</dbReference>
<organism evidence="5 6">
    <name type="scientific">Candidatus Methylobacter oryzae</name>
    <dbReference type="NCBI Taxonomy" id="2497749"/>
    <lineage>
        <taxon>Bacteria</taxon>
        <taxon>Pseudomonadati</taxon>
        <taxon>Pseudomonadota</taxon>
        <taxon>Gammaproteobacteria</taxon>
        <taxon>Methylococcales</taxon>
        <taxon>Methylococcaceae</taxon>
        <taxon>Methylobacter</taxon>
    </lineage>
</organism>
<keyword evidence="6" id="KW-1185">Reference proteome</keyword>
<evidence type="ECO:0000259" key="4">
    <source>
        <dbReference type="Pfam" id="PF00535"/>
    </source>
</evidence>
<dbReference type="Proteomes" id="UP000733744">
    <property type="component" value="Unassembled WGS sequence"/>
</dbReference>
<reference evidence="5 6" key="1">
    <citation type="journal article" date="2019" name="Antonie Van Leeuwenhoek">
        <title>Description of 'Ca. Methylobacter oryzae' KRF1, a novel species from the environmentally important Methylobacter clade 2.</title>
        <authorList>
            <person name="Khatri K."/>
            <person name="Mohite J.A."/>
            <person name="Pandit P.S."/>
            <person name="Bahulikar R."/>
            <person name="Rahalkar M.C."/>
        </authorList>
    </citation>
    <scope>NUCLEOTIDE SEQUENCE [LARGE SCALE GENOMIC DNA]</scope>
    <source>
        <strain evidence="5 6">KRF1</strain>
    </source>
</reference>
<proteinExistence type="inferred from homology"/>
<dbReference type="InterPro" id="IPR029044">
    <property type="entry name" value="Nucleotide-diphossugar_trans"/>
</dbReference>
<sequence>MEKNSCVKTIGLCMIVKNEAALIMRCLDSVRSLVDYVLVSDTGSTDGTQDMIRGWLTDTGIPGTVFDDPWVDFAHNRNVILSRLQRIPNIDYSMMMDADDFIEYEEDFNPEQFKTGLTADHYFVSIRLNDVYYARILLCSTRQPYRYRGVLHEYIEVPSERLTPGSVKSIKIVAGTEGARSSDPEKYYRDAEVLETALSQETDPFLRARYQFYLAQSCRDCGESEKALKHYLARSELGFWQEEIYISLYQAARLKDQLAHPEQEVIDTYLRAADVLPARAEALHGASRFCRLHERYEQGYRIAGRGLALSIPEDGLFIERWIYSQGLLDEYAINAYWSGHFQDCLDACLKILTAGNLSEADAQRIATNAKFASDRLSAQSQASATPSKLMQPIAQWRRGKSVPRVLIAILAKQKEAVLPFYLSCIDALDYPKSSIVLYVRTNNNTDRTEQILSSWLKRVGHAYAHVEYETADAPEPVEQFDVHEWNAMRFRVLAAIRQDSLQATLRHDCDFYFVADVDNFLKPHTLRSLLATNLPIVAPLLRYQDMLRLYSNYHQQVDAHGYFLNSEAYNWLLFQQVKGLIEVPVVHCTYLIRRDVIPQLHYADGSDRHEYVIFSDSARQSGVPQYLDNRDIYGYLTLDEQIAPSIQLLGESVAIASRKADCATTRVKRDNDTVAAPSVFLHASWRTSSTWIWAKFRQLPETQAFYEPFSMFLHHMTRQQAASFAYTSWGSGHSATDPYYLEYLPLIRQSGGMKRFHPSIPYKWFFPPQGLRGDLRTEEKRYVALLLKEAQRRGRQPVLGFCRSLGRVWPLKSTFGGCHIMLYRNLWLHWASYVSLRNRKEEFFYETVALLTNRSNEPFMNYLCNRYLPRSERFRNEGNLDHWIGTQDSYDALLSLPEHEAFGLFMGLHLYLYLHAWQTVDLVLDMTRLAREQSYRAHAEHELWQRTGLALNFADAREGQAAADVNANGIDWAEIAELGNAAADMLSSIGDRDRLVQRAKTMVDAAREEAGLCRHKSQINEIRF</sequence>
<dbReference type="InterPro" id="IPR001173">
    <property type="entry name" value="Glyco_trans_2-like"/>
</dbReference>
<dbReference type="PANTHER" id="PTHR10730:SF53">
    <property type="entry name" value="GLYCOSYLTRANSFERASE 25 FAMILY MEMBER"/>
    <property type="match status" value="1"/>
</dbReference>
<evidence type="ECO:0000256" key="1">
    <source>
        <dbReference type="ARBA" id="ARBA00006721"/>
    </source>
</evidence>
<keyword evidence="3" id="KW-0808">Transferase</keyword>
<accession>A0ABY3CGN2</accession>
<feature type="domain" description="Glycosyltransferase 2-like" evidence="4">
    <location>
        <begin position="13"/>
        <end position="104"/>
    </location>
</feature>
<evidence type="ECO:0000256" key="2">
    <source>
        <dbReference type="ARBA" id="ARBA00022676"/>
    </source>
</evidence>
<keyword evidence="2" id="KW-0328">Glycosyltransferase</keyword>
<comment type="caution">
    <text evidence="5">The sequence shown here is derived from an EMBL/GenBank/DDBJ whole genome shotgun (WGS) entry which is preliminary data.</text>
</comment>
<dbReference type="EMBL" id="RYFG02000009">
    <property type="protein sequence ID" value="TRX03046.1"/>
    <property type="molecule type" value="Genomic_DNA"/>
</dbReference>
<evidence type="ECO:0000313" key="6">
    <source>
        <dbReference type="Proteomes" id="UP000733744"/>
    </source>
</evidence>
<name>A0ABY3CGN2_9GAMM</name>
<evidence type="ECO:0000256" key="3">
    <source>
        <dbReference type="ARBA" id="ARBA00022679"/>
    </source>
</evidence>
<dbReference type="Pfam" id="PF03452">
    <property type="entry name" value="Anp1"/>
    <property type="match status" value="1"/>
</dbReference>
<dbReference type="PANTHER" id="PTHR10730">
    <property type="entry name" value="PROCOLLAGEN-LYSINE,2-OXOGLUTARATE 5-DIOXYGENASE/GLYCOSYLTRANSFERASE 25 FAMILY MEMBER"/>
    <property type="match status" value="1"/>
</dbReference>
<protein>
    <recommendedName>
        <fullName evidence="4">Glycosyltransferase 2-like domain-containing protein</fullName>
    </recommendedName>
</protein>
<gene>
    <name evidence="5" type="ORF">EKO24_001825</name>
</gene>
<dbReference type="Gene3D" id="3.90.550.10">
    <property type="entry name" value="Spore Coat Polysaccharide Biosynthesis Protein SpsA, Chain A"/>
    <property type="match status" value="2"/>
</dbReference>
<dbReference type="Pfam" id="PF00535">
    <property type="entry name" value="Glycos_transf_2"/>
    <property type="match status" value="1"/>
</dbReference>
<dbReference type="InterPro" id="IPR050757">
    <property type="entry name" value="Collagen_mod_GT25"/>
</dbReference>
<comment type="similarity">
    <text evidence="1">Belongs to the glycosyltransferase 25 family.</text>
</comment>